<dbReference type="CDD" id="cd07180">
    <property type="entry name" value="RNase_HII_archaea_like"/>
    <property type="match status" value="1"/>
</dbReference>
<dbReference type="SUPFAM" id="SSF53098">
    <property type="entry name" value="Ribonuclease H-like"/>
    <property type="match status" value="1"/>
</dbReference>
<evidence type="ECO:0000256" key="14">
    <source>
        <dbReference type="HAMAP-Rule" id="MF_00052"/>
    </source>
</evidence>
<dbReference type="GO" id="GO:0003723">
    <property type="term" value="F:RNA binding"/>
    <property type="evidence" value="ECO:0007669"/>
    <property type="project" value="UniProtKB-UniRule"/>
</dbReference>
<dbReference type="Gene3D" id="1.10.10.460">
    <property type="entry name" value="Ribonuclease hii. Domain 2"/>
    <property type="match status" value="1"/>
</dbReference>
<reference evidence="18 19" key="1">
    <citation type="submission" date="2023-10" db="EMBL/GenBank/DDBJ databases">
        <title>The complete genome sequence of Methanoculleus receptaculi DSM 18860.</title>
        <authorList>
            <person name="Lai S.-J."/>
            <person name="You Y.-T."/>
            <person name="Chen S.-C."/>
        </authorList>
    </citation>
    <scope>NUCLEOTIDE SEQUENCE [LARGE SCALE GENOMIC DNA]</scope>
    <source>
        <strain evidence="18 19">DSM 18860</strain>
    </source>
</reference>
<dbReference type="EC" id="3.1.26.4" evidence="6 14"/>
<evidence type="ECO:0000256" key="13">
    <source>
        <dbReference type="ARBA" id="ARBA00023211"/>
    </source>
</evidence>
<dbReference type="GeneID" id="85733528"/>
<evidence type="ECO:0000256" key="7">
    <source>
        <dbReference type="ARBA" id="ARBA00019179"/>
    </source>
</evidence>
<comment type="catalytic activity">
    <reaction evidence="1 14 15 16">
        <text>Endonucleolytic cleavage to 5'-phosphomonoester.</text>
        <dbReference type="EC" id="3.1.26.4"/>
    </reaction>
</comment>
<dbReference type="RefSeq" id="WP_318621339.1">
    <property type="nucleotide sequence ID" value="NZ_CP137642.1"/>
</dbReference>
<evidence type="ECO:0000256" key="5">
    <source>
        <dbReference type="ARBA" id="ARBA00007383"/>
    </source>
</evidence>
<comment type="cofactor">
    <cofactor evidence="2">
        <name>Mg(2+)</name>
        <dbReference type="ChEBI" id="CHEBI:18420"/>
    </cofactor>
</comment>
<feature type="binding site" evidence="14 15">
    <location>
        <position position="6"/>
    </location>
    <ligand>
        <name>a divalent metal cation</name>
        <dbReference type="ChEBI" id="CHEBI:60240"/>
    </ligand>
</feature>
<dbReference type="GO" id="GO:0032299">
    <property type="term" value="C:ribonuclease H2 complex"/>
    <property type="evidence" value="ECO:0007669"/>
    <property type="project" value="TreeGrafter"/>
</dbReference>
<dbReference type="GO" id="GO:0006298">
    <property type="term" value="P:mismatch repair"/>
    <property type="evidence" value="ECO:0007669"/>
    <property type="project" value="TreeGrafter"/>
</dbReference>
<keyword evidence="12 14" id="KW-0378">Hydrolase</keyword>
<feature type="binding site" evidence="14 15">
    <location>
        <position position="101"/>
    </location>
    <ligand>
        <name>a divalent metal cation</name>
        <dbReference type="ChEBI" id="CHEBI:60240"/>
    </ligand>
</feature>
<gene>
    <name evidence="14 18" type="primary">rnhB</name>
    <name evidence="18" type="ORF">R6Y96_10185</name>
</gene>
<evidence type="ECO:0000256" key="2">
    <source>
        <dbReference type="ARBA" id="ARBA00001946"/>
    </source>
</evidence>
<keyword evidence="10 14" id="KW-0479">Metal-binding</keyword>
<evidence type="ECO:0000256" key="3">
    <source>
        <dbReference type="ARBA" id="ARBA00004065"/>
    </source>
</evidence>
<evidence type="ECO:0000256" key="10">
    <source>
        <dbReference type="ARBA" id="ARBA00022723"/>
    </source>
</evidence>
<dbReference type="HAMAP" id="MF_00052_A">
    <property type="entry name" value="RNase_HII_A"/>
    <property type="match status" value="1"/>
</dbReference>
<dbReference type="InterPro" id="IPR012337">
    <property type="entry name" value="RNaseH-like_sf"/>
</dbReference>
<evidence type="ECO:0000256" key="6">
    <source>
        <dbReference type="ARBA" id="ARBA00012180"/>
    </source>
</evidence>
<comment type="similarity">
    <text evidence="5 14 16">Belongs to the RNase HII family.</text>
</comment>
<comment type="cofactor">
    <cofactor evidence="14 15">
        <name>Mn(2+)</name>
        <dbReference type="ChEBI" id="CHEBI:29035"/>
    </cofactor>
    <cofactor evidence="14 15">
        <name>Mg(2+)</name>
        <dbReference type="ChEBI" id="CHEBI:18420"/>
    </cofactor>
    <text evidence="14 15">Manganese or magnesium. Binds 1 divalent metal ion per monomer in the absence of substrate. May bind a second metal ion after substrate binding.</text>
</comment>
<evidence type="ECO:0000256" key="1">
    <source>
        <dbReference type="ARBA" id="ARBA00000077"/>
    </source>
</evidence>
<dbReference type="InterPro" id="IPR004649">
    <property type="entry name" value="RNase_H2_suA"/>
</dbReference>
<dbReference type="PROSITE" id="PS51975">
    <property type="entry name" value="RNASE_H_2"/>
    <property type="match status" value="1"/>
</dbReference>
<organism evidence="18 19">
    <name type="scientific">Methanoculleus receptaculi</name>
    <dbReference type="NCBI Taxonomy" id="394967"/>
    <lineage>
        <taxon>Archaea</taxon>
        <taxon>Methanobacteriati</taxon>
        <taxon>Methanobacteriota</taxon>
        <taxon>Stenosarchaea group</taxon>
        <taxon>Methanomicrobia</taxon>
        <taxon>Methanomicrobiales</taxon>
        <taxon>Methanomicrobiaceae</taxon>
        <taxon>Methanoculleus</taxon>
    </lineage>
</organism>
<dbReference type="GO" id="GO:0004523">
    <property type="term" value="F:RNA-DNA hybrid ribonuclease activity"/>
    <property type="evidence" value="ECO:0007669"/>
    <property type="project" value="UniProtKB-UniRule"/>
</dbReference>
<evidence type="ECO:0000313" key="19">
    <source>
        <dbReference type="Proteomes" id="UP001305652"/>
    </source>
</evidence>
<evidence type="ECO:0000256" key="9">
    <source>
        <dbReference type="ARBA" id="ARBA00022722"/>
    </source>
</evidence>
<dbReference type="PANTHER" id="PTHR10954">
    <property type="entry name" value="RIBONUCLEASE H2 SUBUNIT A"/>
    <property type="match status" value="1"/>
</dbReference>
<dbReference type="GO" id="GO:0030145">
    <property type="term" value="F:manganese ion binding"/>
    <property type="evidence" value="ECO:0007669"/>
    <property type="project" value="UniProtKB-UniRule"/>
</dbReference>
<dbReference type="InterPro" id="IPR036397">
    <property type="entry name" value="RNaseH_sf"/>
</dbReference>
<evidence type="ECO:0000256" key="8">
    <source>
        <dbReference type="ARBA" id="ARBA00022490"/>
    </source>
</evidence>
<evidence type="ECO:0000256" key="4">
    <source>
        <dbReference type="ARBA" id="ARBA00004496"/>
    </source>
</evidence>
<sequence>MICGVDEAGKGSVLGPMVVAAVGCQRVEDLADLPIRDSKALRPRQREALYDLLTRQFSIAIVSIDAPGIDEARSRMSMNTCVAELHADVIRRLRPDCAYVDACDVNADRYGRTVAALLDFPCDVVAEHRADARCIIVGAASIVAKVTRDRAIEELEERYGKIGSGYPSDPATVEFLRGYIRDHGTPPPCARRTWKTVANLSQRTILDFS</sequence>
<keyword evidence="13 14" id="KW-0464">Manganese</keyword>
<dbReference type="Gene3D" id="3.30.420.10">
    <property type="entry name" value="Ribonuclease H-like superfamily/Ribonuclease H"/>
    <property type="match status" value="1"/>
</dbReference>
<dbReference type="GO" id="GO:0005737">
    <property type="term" value="C:cytoplasm"/>
    <property type="evidence" value="ECO:0007669"/>
    <property type="project" value="UniProtKB-SubCell"/>
</dbReference>
<keyword evidence="9 14" id="KW-0540">Nuclease</keyword>
<accession>A0AAX4FUT0</accession>
<comment type="function">
    <text evidence="3 14 16">Endonuclease that specifically degrades the RNA of RNA-DNA hybrids.</text>
</comment>
<dbReference type="Pfam" id="PF01351">
    <property type="entry name" value="RNase_HII"/>
    <property type="match status" value="1"/>
</dbReference>
<keyword evidence="19" id="KW-1185">Reference proteome</keyword>
<proteinExistence type="inferred from homology"/>
<keyword evidence="8 14" id="KW-0963">Cytoplasm</keyword>
<feature type="domain" description="RNase H type-2" evidence="17">
    <location>
        <begin position="1"/>
        <end position="206"/>
    </location>
</feature>
<dbReference type="GO" id="GO:0043137">
    <property type="term" value="P:DNA replication, removal of RNA primer"/>
    <property type="evidence" value="ECO:0007669"/>
    <property type="project" value="TreeGrafter"/>
</dbReference>
<dbReference type="InterPro" id="IPR024567">
    <property type="entry name" value="RNase_HII/HIII_dom"/>
</dbReference>
<dbReference type="InterPro" id="IPR001352">
    <property type="entry name" value="RNase_HII/HIII"/>
</dbReference>
<dbReference type="KEGG" id="mrc:R6Y96_10185"/>
<dbReference type="InterPro" id="IPR020787">
    <property type="entry name" value="RNase_HII_arc"/>
</dbReference>
<evidence type="ECO:0000256" key="11">
    <source>
        <dbReference type="ARBA" id="ARBA00022759"/>
    </source>
</evidence>
<dbReference type="InterPro" id="IPR023160">
    <property type="entry name" value="RNase_HII_hlx-loop-hlx_cap_dom"/>
</dbReference>
<keyword evidence="11 14" id="KW-0255">Endonuclease</keyword>
<dbReference type="AlphaFoldDB" id="A0AAX4FUT0"/>
<evidence type="ECO:0000256" key="12">
    <source>
        <dbReference type="ARBA" id="ARBA00022801"/>
    </source>
</evidence>
<name>A0AAX4FUT0_9EURY</name>
<dbReference type="PANTHER" id="PTHR10954:SF23">
    <property type="entry name" value="RIBONUCLEASE"/>
    <property type="match status" value="1"/>
</dbReference>
<comment type="subcellular location">
    <subcellularLocation>
        <location evidence="4 14">Cytoplasm</location>
    </subcellularLocation>
</comment>
<evidence type="ECO:0000259" key="17">
    <source>
        <dbReference type="PROSITE" id="PS51975"/>
    </source>
</evidence>
<dbReference type="EMBL" id="CP137642">
    <property type="protein sequence ID" value="WOX57642.1"/>
    <property type="molecule type" value="Genomic_DNA"/>
</dbReference>
<evidence type="ECO:0000256" key="16">
    <source>
        <dbReference type="RuleBase" id="RU003515"/>
    </source>
</evidence>
<dbReference type="Proteomes" id="UP001305652">
    <property type="component" value="Chromosome"/>
</dbReference>
<protein>
    <recommendedName>
        <fullName evidence="7 14">Ribonuclease HII</fullName>
        <shortName evidence="14">RNase HII</shortName>
        <ecNumber evidence="6 14">3.1.26.4</ecNumber>
    </recommendedName>
</protein>
<evidence type="ECO:0000313" key="18">
    <source>
        <dbReference type="EMBL" id="WOX57642.1"/>
    </source>
</evidence>
<evidence type="ECO:0000256" key="15">
    <source>
        <dbReference type="PROSITE-ProRule" id="PRU01319"/>
    </source>
</evidence>
<feature type="binding site" evidence="14 15">
    <location>
        <position position="7"/>
    </location>
    <ligand>
        <name>a divalent metal cation</name>
        <dbReference type="ChEBI" id="CHEBI:60240"/>
    </ligand>
</feature>
<dbReference type="NCBIfam" id="TIGR00729">
    <property type="entry name" value="ribonuclease HII"/>
    <property type="match status" value="1"/>
</dbReference>